<name>A0A0P6Y2S9_9CHLR</name>
<dbReference type="PATRIC" id="fig|360411.5.peg.3240"/>
<dbReference type="RefSeq" id="WP_061918419.1">
    <property type="nucleotide sequence ID" value="NZ_DF967971.1"/>
</dbReference>
<dbReference type="PANTHER" id="PTHR34296">
    <property type="entry name" value="TRANSCRIPTIONAL ACTIVATOR PROTEIN MED"/>
    <property type="match status" value="1"/>
</dbReference>
<proteinExistence type="inferred from homology"/>
<dbReference type="InterPro" id="IPR003760">
    <property type="entry name" value="PnrA-like"/>
</dbReference>
<evidence type="ECO:0000256" key="6">
    <source>
        <dbReference type="ARBA" id="ARBA00023288"/>
    </source>
</evidence>
<accession>A0A0P6Y2S9</accession>
<comment type="caution">
    <text evidence="9">The sequence shown here is derived from an EMBL/GenBank/DDBJ whole genome shotgun (WGS) entry which is preliminary data.</text>
</comment>
<dbReference type="CDD" id="cd06354">
    <property type="entry name" value="PBP1_PrnA-like"/>
    <property type="match status" value="1"/>
</dbReference>
<evidence type="ECO:0000256" key="3">
    <source>
        <dbReference type="ARBA" id="ARBA00022475"/>
    </source>
</evidence>
<dbReference type="Pfam" id="PF02608">
    <property type="entry name" value="Bmp"/>
    <property type="match status" value="1"/>
</dbReference>
<dbReference type="STRING" id="360411.AC812_08350"/>
<evidence type="ECO:0000313" key="10">
    <source>
        <dbReference type="Proteomes" id="UP000050514"/>
    </source>
</evidence>
<dbReference type="GO" id="GO:0005886">
    <property type="term" value="C:plasma membrane"/>
    <property type="evidence" value="ECO:0007669"/>
    <property type="project" value="UniProtKB-SubCell"/>
</dbReference>
<comment type="subcellular location">
    <subcellularLocation>
        <location evidence="1">Cell membrane</location>
        <topology evidence="1">Lipid-anchor</topology>
    </subcellularLocation>
</comment>
<dbReference type="Proteomes" id="UP000050514">
    <property type="component" value="Unassembled WGS sequence"/>
</dbReference>
<dbReference type="PANTHER" id="PTHR34296:SF2">
    <property type="entry name" value="ABC TRANSPORTER GUANOSINE-BINDING PROTEIN NUPN"/>
    <property type="match status" value="1"/>
</dbReference>
<dbReference type="InterPro" id="IPR028082">
    <property type="entry name" value="Peripla_BP_I"/>
</dbReference>
<evidence type="ECO:0000313" key="9">
    <source>
        <dbReference type="EMBL" id="KPL75961.1"/>
    </source>
</evidence>
<feature type="signal peptide" evidence="7">
    <location>
        <begin position="1"/>
        <end position="20"/>
    </location>
</feature>
<evidence type="ECO:0000256" key="5">
    <source>
        <dbReference type="ARBA" id="ARBA00023136"/>
    </source>
</evidence>
<evidence type="ECO:0000259" key="8">
    <source>
        <dbReference type="Pfam" id="PF02608"/>
    </source>
</evidence>
<feature type="chain" id="PRO_5006133339" evidence="7">
    <location>
        <begin position="21"/>
        <end position="348"/>
    </location>
</feature>
<evidence type="ECO:0000256" key="4">
    <source>
        <dbReference type="ARBA" id="ARBA00022729"/>
    </source>
</evidence>
<dbReference type="EMBL" id="LGHJ01000013">
    <property type="protein sequence ID" value="KPL75961.1"/>
    <property type="molecule type" value="Genomic_DNA"/>
</dbReference>
<dbReference type="SUPFAM" id="SSF53822">
    <property type="entry name" value="Periplasmic binding protein-like I"/>
    <property type="match status" value="1"/>
</dbReference>
<reference evidence="9 10" key="1">
    <citation type="submission" date="2015-07" db="EMBL/GenBank/DDBJ databases">
        <title>Draft genome of Bellilinea caldifistulae DSM 17877.</title>
        <authorList>
            <person name="Hemp J."/>
            <person name="Ward L.M."/>
            <person name="Pace L.A."/>
            <person name="Fischer W.W."/>
        </authorList>
    </citation>
    <scope>NUCLEOTIDE SEQUENCE [LARGE SCALE GENOMIC DNA]</scope>
    <source>
        <strain evidence="9 10">GOMI-1</strain>
    </source>
</reference>
<dbReference type="PROSITE" id="PS51257">
    <property type="entry name" value="PROKAR_LIPOPROTEIN"/>
    <property type="match status" value="1"/>
</dbReference>
<organism evidence="9 10">
    <name type="scientific">Bellilinea caldifistulae</name>
    <dbReference type="NCBI Taxonomy" id="360411"/>
    <lineage>
        <taxon>Bacteria</taxon>
        <taxon>Bacillati</taxon>
        <taxon>Chloroflexota</taxon>
        <taxon>Anaerolineae</taxon>
        <taxon>Anaerolineales</taxon>
        <taxon>Anaerolineaceae</taxon>
        <taxon>Bellilinea</taxon>
    </lineage>
</organism>
<evidence type="ECO:0000256" key="7">
    <source>
        <dbReference type="SAM" id="SignalP"/>
    </source>
</evidence>
<keyword evidence="6" id="KW-0449">Lipoprotein</keyword>
<evidence type="ECO:0000256" key="2">
    <source>
        <dbReference type="ARBA" id="ARBA00008610"/>
    </source>
</evidence>
<keyword evidence="3" id="KW-1003">Cell membrane</keyword>
<sequence length="348" mass="36757">MFKKLYLVVAVLIIASMALSACQQAATPAPQEPAAPKIKVCQVTDTGGIDDKSFNATAWKGVEDAMKELGVEGKYLESQQQTDYEKNINAFIEDGCDLIVTVGFLLGDATKAAAEANPNQKFAIVDFAYDPTIPNVLGLTFATDQAAFLAGYAAAGATKTGKVGTFGGIQIPPVTVFMDGFALGVKYYNEKHGTNVEVLGWDVANQTGLFTGNFESTDDGRQLGQTLMDEGADIIMPVAGPVGLGTAAAVQERGNAWIIGVDTDWTISASQFTDVIFTSVLKRMDNAVFEAAKEVVEGTFKGGLYVGTLANDGVGIPEFLAGRISDDLKAELEQVKADIIAGKIKTTP</sequence>
<dbReference type="AlphaFoldDB" id="A0A0P6Y2S9"/>
<dbReference type="Gene3D" id="3.40.50.2300">
    <property type="match status" value="2"/>
</dbReference>
<keyword evidence="5" id="KW-0472">Membrane</keyword>
<feature type="domain" description="ABC transporter substrate-binding protein PnrA-like" evidence="8">
    <location>
        <begin position="39"/>
        <end position="334"/>
    </location>
</feature>
<keyword evidence="4 7" id="KW-0732">Signal</keyword>
<dbReference type="InterPro" id="IPR050957">
    <property type="entry name" value="BMP_lipoprotein"/>
</dbReference>
<evidence type="ECO:0000256" key="1">
    <source>
        <dbReference type="ARBA" id="ARBA00004193"/>
    </source>
</evidence>
<gene>
    <name evidence="9" type="ORF">AC812_08350</name>
</gene>
<keyword evidence="10" id="KW-1185">Reference proteome</keyword>
<dbReference type="OrthoDB" id="9784230at2"/>
<protein>
    <submittedName>
        <fullName evidence="9">Membrane protein</fullName>
    </submittedName>
</protein>
<comment type="similarity">
    <text evidence="2">Belongs to the BMP lipoprotein family.</text>
</comment>